<evidence type="ECO:0000313" key="2">
    <source>
        <dbReference type="EMBL" id="GAW25969.1"/>
    </source>
</evidence>
<organism evidence="2">
    <name type="scientific">Rosellinia necatrix</name>
    <name type="common">White root-rot fungus</name>
    <dbReference type="NCBI Taxonomy" id="77044"/>
    <lineage>
        <taxon>Eukaryota</taxon>
        <taxon>Fungi</taxon>
        <taxon>Dikarya</taxon>
        <taxon>Ascomycota</taxon>
        <taxon>Pezizomycotina</taxon>
        <taxon>Sordariomycetes</taxon>
        <taxon>Xylariomycetidae</taxon>
        <taxon>Xylariales</taxon>
        <taxon>Xylariaceae</taxon>
        <taxon>Rosellinia</taxon>
    </lineage>
</organism>
<keyword evidence="3" id="KW-1185">Reference proteome</keyword>
<accession>A0A1S8A7G9</accession>
<gene>
    <name evidence="2" type="ORF">SAMD00023353_1700660</name>
</gene>
<feature type="region of interest" description="Disordered" evidence="1">
    <location>
        <begin position="34"/>
        <end position="53"/>
    </location>
</feature>
<name>A0A1S8A7G9_ROSNE</name>
<evidence type="ECO:0000313" key="3">
    <source>
        <dbReference type="Proteomes" id="UP000054516"/>
    </source>
</evidence>
<feature type="compositionally biased region" description="Low complexity" evidence="1">
    <location>
        <begin position="39"/>
        <end position="53"/>
    </location>
</feature>
<evidence type="ECO:0000256" key="1">
    <source>
        <dbReference type="SAM" id="MobiDB-lite"/>
    </source>
</evidence>
<reference evidence="2" key="1">
    <citation type="submission" date="2016-03" db="EMBL/GenBank/DDBJ databases">
        <title>Draft genome sequence of Rosellinia necatrix.</title>
        <authorList>
            <person name="Kanematsu S."/>
        </authorList>
    </citation>
    <scope>NUCLEOTIDE SEQUENCE [LARGE SCALE GENOMIC DNA]</scope>
    <source>
        <strain evidence="2">W97</strain>
    </source>
</reference>
<dbReference type="Proteomes" id="UP000054516">
    <property type="component" value="Unassembled WGS sequence"/>
</dbReference>
<protein>
    <submittedName>
        <fullName evidence="2">Uncharacterized protein</fullName>
    </submittedName>
</protein>
<proteinExistence type="predicted"/>
<sequence>MRDKCLALRGTYDQSNGRIARPSPHARVARTAIRTERLGPATSSAEAAEAAEGPASCRQWLVEQADYATRGASQRSKLDPAFSPMRI</sequence>
<dbReference type="AlphaFoldDB" id="A0A1S8A7G9"/>
<dbReference type="EMBL" id="DF977462">
    <property type="protein sequence ID" value="GAW25969.1"/>
    <property type="molecule type" value="Genomic_DNA"/>
</dbReference>